<dbReference type="SUPFAM" id="SSF89260">
    <property type="entry name" value="Collagen-binding domain"/>
    <property type="match status" value="1"/>
</dbReference>
<feature type="non-terminal residue" evidence="2">
    <location>
        <position position="1"/>
    </location>
</feature>
<proteinExistence type="predicted"/>
<accession>A0A382G5U8</accession>
<dbReference type="AlphaFoldDB" id="A0A382G5U8"/>
<feature type="non-terminal residue" evidence="2">
    <location>
        <position position="505"/>
    </location>
</feature>
<organism evidence="2">
    <name type="scientific">marine metagenome</name>
    <dbReference type="NCBI Taxonomy" id="408172"/>
    <lineage>
        <taxon>unclassified sequences</taxon>
        <taxon>metagenomes</taxon>
        <taxon>ecological metagenomes</taxon>
    </lineage>
</organism>
<protein>
    <recommendedName>
        <fullName evidence="3">Peptidase C-terminal archaeal/bacterial domain-containing protein</fullName>
    </recommendedName>
</protein>
<evidence type="ECO:0008006" key="3">
    <source>
        <dbReference type="Google" id="ProtNLM"/>
    </source>
</evidence>
<feature type="compositionally biased region" description="Acidic residues" evidence="1">
    <location>
        <begin position="483"/>
        <end position="505"/>
    </location>
</feature>
<feature type="region of interest" description="Disordered" evidence="1">
    <location>
        <begin position="470"/>
        <end position="505"/>
    </location>
</feature>
<name>A0A382G5U8_9ZZZZ</name>
<dbReference type="EMBL" id="UINC01053441">
    <property type="protein sequence ID" value="SVB69953.1"/>
    <property type="molecule type" value="Genomic_DNA"/>
</dbReference>
<dbReference type="Gene3D" id="2.60.120.380">
    <property type="match status" value="3"/>
</dbReference>
<evidence type="ECO:0000256" key="1">
    <source>
        <dbReference type="SAM" id="MobiDB-lite"/>
    </source>
</evidence>
<gene>
    <name evidence="2" type="ORF">METZ01_LOCUS222807</name>
</gene>
<evidence type="ECO:0000313" key="2">
    <source>
        <dbReference type="EMBL" id="SVB69953.1"/>
    </source>
</evidence>
<reference evidence="2" key="1">
    <citation type="submission" date="2018-05" db="EMBL/GenBank/DDBJ databases">
        <authorList>
            <person name="Lanie J.A."/>
            <person name="Ng W.-L."/>
            <person name="Kazmierczak K.M."/>
            <person name="Andrzejewski T.M."/>
            <person name="Davidsen T.M."/>
            <person name="Wayne K.J."/>
            <person name="Tettelin H."/>
            <person name="Glass J.I."/>
            <person name="Rusch D."/>
            <person name="Podicherti R."/>
            <person name="Tsui H.-C.T."/>
            <person name="Winkler M.E."/>
        </authorList>
    </citation>
    <scope>NUCLEOTIDE SEQUENCE</scope>
</reference>
<sequence length="505" mass="52695">VFSAPSWRAKVQSDIHGPLAMAGASATRTLVALLVVSCLSGLVVANDAGSGGDVGNSTSTAYSLNATNATYFGNLTDTSDENDYYSVSMPINTGIYVELISPGFSGSNGTGASSNCYNATSPPCDFDLFLYNSAGSHIDYGLSTSGYDDVTSNGTNVSGTTVYINVDQWDGDGQYALIINIFSTASTGGGGGNNSTGSGHDAGTGTDAGDTYSTAMTLSAVNQTIWGDVHSSNDPDDYYRITIPAYHGFTLTLDWNGTSTSPDLDLVLYDANGSLVASSVFSHPEVLGPFNGSGGSTFNIRVAAWSGSGDYNLALLFDNLSSSPVYNQDDAGTGDDASNDYNNPTAILTTIGQNDFTGWASSSDDAVDEYSTDIPPDHGISVSVYFDTAEINIDIALAKMPNPASNIIDISQTFSSPETLTSNGTYVGGETVLIEIYANTGEGYYNMTIWIFTLDTDGDGFYDDDEITCGSDPDNASSIPQDTDADGVCDVMDNDDDGDGYDDAN</sequence>